<evidence type="ECO:0000313" key="7">
    <source>
        <dbReference type="EMBL" id="PIW19394.1"/>
    </source>
</evidence>
<dbReference type="AlphaFoldDB" id="A0A2M7GB41"/>
<dbReference type="SMART" id="SM00382">
    <property type="entry name" value="AAA"/>
    <property type="match status" value="1"/>
</dbReference>
<evidence type="ECO:0000256" key="1">
    <source>
        <dbReference type="ARBA" id="ARBA00005417"/>
    </source>
</evidence>
<reference evidence="7 8" key="1">
    <citation type="submission" date="2017-09" db="EMBL/GenBank/DDBJ databases">
        <title>Depth-based differentiation of microbial function through sediment-hosted aquifers and enrichment of novel symbionts in the deep terrestrial subsurface.</title>
        <authorList>
            <person name="Probst A.J."/>
            <person name="Ladd B."/>
            <person name="Jarett J.K."/>
            <person name="Geller-Mcgrath D.E."/>
            <person name="Sieber C.M."/>
            <person name="Emerson J.B."/>
            <person name="Anantharaman K."/>
            <person name="Thomas B.C."/>
            <person name="Malmstrom R."/>
            <person name="Stieglmeier M."/>
            <person name="Klingl A."/>
            <person name="Woyke T."/>
            <person name="Ryan C.M."/>
            <person name="Banfield J.F."/>
        </authorList>
    </citation>
    <scope>NUCLEOTIDE SEQUENCE [LARGE SCALE GENOMIC DNA]</scope>
    <source>
        <strain evidence="7">CG17_big_fil_post_rev_8_21_14_2_50_48_46</strain>
    </source>
</reference>
<protein>
    <recommendedName>
        <fullName evidence="6">ABC transporter domain-containing protein</fullName>
    </recommendedName>
</protein>
<proteinExistence type="inferred from homology"/>
<keyword evidence="5" id="KW-1133">Transmembrane helix</keyword>
<accession>A0A2M7GB41</accession>
<dbReference type="SUPFAM" id="SSF52540">
    <property type="entry name" value="P-loop containing nucleoside triphosphate hydrolases"/>
    <property type="match status" value="1"/>
</dbReference>
<dbReference type="PANTHER" id="PTHR42734:SF17">
    <property type="entry name" value="METAL TRANSPORT SYSTEM ATP-BINDING PROTEIN TM_0124-RELATED"/>
    <property type="match status" value="1"/>
</dbReference>
<dbReference type="PANTHER" id="PTHR42734">
    <property type="entry name" value="METAL TRANSPORT SYSTEM ATP-BINDING PROTEIN TM_0124-RELATED"/>
    <property type="match status" value="1"/>
</dbReference>
<dbReference type="InterPro" id="IPR003439">
    <property type="entry name" value="ABC_transporter-like_ATP-bd"/>
</dbReference>
<dbReference type="EMBL" id="PFFQ01000004">
    <property type="protein sequence ID" value="PIW19394.1"/>
    <property type="molecule type" value="Genomic_DNA"/>
</dbReference>
<sequence>MFFCFCRLVFIYDFLISLVLLFFSVLSYQMLSGRVFPTSGLLPLYFCLLGTLGCWGALALYYFMHPEELFFYANRGYSKLFLCGASSLLNLSLAVCALFLIYPHQLDYIQSWLHYLFLQTVSLVAQPLLFWSLGFLGLVVCVLMGISVLSAPLEKPEEANEKQSLKLQVDSVYHHFGRRTVLKGAWLKVQTGEILGLLGRNGCGKSTLLKIILGVCKPDSGVILVNEHFLKSLYLKKDCIAYLPQSSFLPRQMKLKRVVQLFLEDSQRAFIEQEPRLLKLLAQRVSELSGGERRFFELCLILALQRPFVLLDEPFSELEPLYKKRAQELIQSASEYSGIILTDHDYRQILTISERLMLMRAGETQWIKSEEDLKRFYLPD</sequence>
<dbReference type="Proteomes" id="UP000231019">
    <property type="component" value="Unassembled WGS sequence"/>
</dbReference>
<keyword evidence="5" id="KW-0812">Transmembrane</keyword>
<dbReference type="GO" id="GO:0005524">
    <property type="term" value="F:ATP binding"/>
    <property type="evidence" value="ECO:0007669"/>
    <property type="project" value="UniProtKB-KW"/>
</dbReference>
<evidence type="ECO:0000256" key="3">
    <source>
        <dbReference type="ARBA" id="ARBA00022741"/>
    </source>
</evidence>
<dbReference type="InterPro" id="IPR050153">
    <property type="entry name" value="Metal_Ion_Import_ABC"/>
</dbReference>
<dbReference type="PROSITE" id="PS50893">
    <property type="entry name" value="ABC_TRANSPORTER_2"/>
    <property type="match status" value="1"/>
</dbReference>
<organism evidence="7 8">
    <name type="scientific">bacterium (Candidatus Blackallbacteria) CG17_big_fil_post_rev_8_21_14_2_50_48_46</name>
    <dbReference type="NCBI Taxonomy" id="2014261"/>
    <lineage>
        <taxon>Bacteria</taxon>
        <taxon>Candidatus Blackallbacteria</taxon>
    </lineage>
</organism>
<evidence type="ECO:0000313" key="8">
    <source>
        <dbReference type="Proteomes" id="UP000231019"/>
    </source>
</evidence>
<feature type="transmembrane region" description="Helical" evidence="5">
    <location>
        <begin position="43"/>
        <end position="64"/>
    </location>
</feature>
<comment type="similarity">
    <text evidence="1">Belongs to the ABC transporter superfamily.</text>
</comment>
<keyword evidence="2" id="KW-0813">Transport</keyword>
<dbReference type="Pfam" id="PF00005">
    <property type="entry name" value="ABC_tran"/>
    <property type="match status" value="1"/>
</dbReference>
<gene>
    <name evidence="7" type="ORF">COW36_00725</name>
</gene>
<name>A0A2M7GB41_9BACT</name>
<evidence type="ECO:0000256" key="2">
    <source>
        <dbReference type="ARBA" id="ARBA00022448"/>
    </source>
</evidence>
<keyword evidence="3" id="KW-0547">Nucleotide-binding</keyword>
<feature type="domain" description="ABC transporter" evidence="6">
    <location>
        <begin position="167"/>
        <end position="378"/>
    </location>
</feature>
<dbReference type="InterPro" id="IPR027417">
    <property type="entry name" value="P-loop_NTPase"/>
</dbReference>
<dbReference type="GO" id="GO:0016887">
    <property type="term" value="F:ATP hydrolysis activity"/>
    <property type="evidence" value="ECO:0007669"/>
    <property type="project" value="InterPro"/>
</dbReference>
<evidence type="ECO:0000256" key="4">
    <source>
        <dbReference type="ARBA" id="ARBA00022840"/>
    </source>
</evidence>
<feature type="transmembrane region" description="Helical" evidence="5">
    <location>
        <begin position="76"/>
        <end position="102"/>
    </location>
</feature>
<evidence type="ECO:0000256" key="5">
    <source>
        <dbReference type="SAM" id="Phobius"/>
    </source>
</evidence>
<feature type="transmembrane region" description="Helical" evidence="5">
    <location>
        <begin position="9"/>
        <end position="31"/>
    </location>
</feature>
<comment type="caution">
    <text evidence="7">The sequence shown here is derived from an EMBL/GenBank/DDBJ whole genome shotgun (WGS) entry which is preliminary data.</text>
</comment>
<dbReference type="Gene3D" id="3.40.50.300">
    <property type="entry name" value="P-loop containing nucleotide triphosphate hydrolases"/>
    <property type="match status" value="1"/>
</dbReference>
<keyword evidence="4" id="KW-0067">ATP-binding</keyword>
<feature type="transmembrane region" description="Helical" evidence="5">
    <location>
        <begin position="128"/>
        <end position="153"/>
    </location>
</feature>
<evidence type="ECO:0000259" key="6">
    <source>
        <dbReference type="PROSITE" id="PS50893"/>
    </source>
</evidence>
<dbReference type="InterPro" id="IPR003593">
    <property type="entry name" value="AAA+_ATPase"/>
</dbReference>
<keyword evidence="5" id="KW-0472">Membrane</keyword>